<dbReference type="PRINTS" id="PR00723">
    <property type="entry name" value="SUBTILISIN"/>
</dbReference>
<dbReference type="RefSeq" id="WP_267662636.1">
    <property type="nucleotide sequence ID" value="NZ_JAODIX010000007.1"/>
</dbReference>
<evidence type="ECO:0000256" key="3">
    <source>
        <dbReference type="ARBA" id="ARBA00022729"/>
    </source>
</evidence>
<feature type="compositionally biased region" description="Acidic residues" evidence="8">
    <location>
        <begin position="1078"/>
        <end position="1098"/>
    </location>
</feature>
<dbReference type="InterPro" id="IPR023828">
    <property type="entry name" value="Peptidase_S8_Ser-AS"/>
</dbReference>
<feature type="domain" description="Peptidase S8/S53" evidence="9">
    <location>
        <begin position="228"/>
        <end position="500"/>
    </location>
</feature>
<dbReference type="InterPro" id="IPR023827">
    <property type="entry name" value="Peptidase_S8_Asp-AS"/>
</dbReference>
<feature type="region of interest" description="Disordered" evidence="8">
    <location>
        <begin position="944"/>
        <end position="1100"/>
    </location>
</feature>
<evidence type="ECO:0000259" key="9">
    <source>
        <dbReference type="Pfam" id="PF00082"/>
    </source>
</evidence>
<evidence type="ECO:0000256" key="5">
    <source>
        <dbReference type="ARBA" id="ARBA00022825"/>
    </source>
</evidence>
<dbReference type="SUPFAM" id="SSF52743">
    <property type="entry name" value="Subtilisin-like"/>
    <property type="match status" value="1"/>
</dbReference>
<feature type="compositionally biased region" description="Low complexity" evidence="8">
    <location>
        <begin position="805"/>
        <end position="823"/>
    </location>
</feature>
<dbReference type="SUPFAM" id="SSF49452">
    <property type="entry name" value="Starch-binding domain-like"/>
    <property type="match status" value="1"/>
</dbReference>
<feature type="active site" description="Charge relay system" evidence="6">
    <location>
        <position position="450"/>
    </location>
</feature>
<evidence type="ECO:0000313" key="10">
    <source>
        <dbReference type="EMBL" id="MFC7185655.1"/>
    </source>
</evidence>
<dbReference type="InterPro" id="IPR013784">
    <property type="entry name" value="Carb-bd-like_fold"/>
</dbReference>
<dbReference type="AlphaFoldDB" id="A0ABD5YGZ2"/>
<keyword evidence="11" id="KW-1185">Reference proteome</keyword>
<name>A0ABD5YGZ2_9EURY</name>
<keyword evidence="4 6" id="KW-0378">Hydrolase</keyword>
<accession>A0ABD5YGZ2</accession>
<keyword evidence="2 6" id="KW-0645">Protease</keyword>
<feature type="active site" description="Charge relay system" evidence="6">
    <location>
        <position position="275"/>
    </location>
</feature>
<dbReference type="InterPro" id="IPR036852">
    <property type="entry name" value="Peptidase_S8/S53_dom_sf"/>
</dbReference>
<organism evidence="10 11">
    <name type="scientific">Halorubrum yunnanense</name>
    <dbReference type="NCBI Taxonomy" id="1526162"/>
    <lineage>
        <taxon>Archaea</taxon>
        <taxon>Methanobacteriati</taxon>
        <taxon>Methanobacteriota</taxon>
        <taxon>Stenosarchaea group</taxon>
        <taxon>Halobacteria</taxon>
        <taxon>Halobacteriales</taxon>
        <taxon>Haloferacaceae</taxon>
        <taxon>Halorubrum</taxon>
    </lineage>
</organism>
<comment type="similarity">
    <text evidence="1 6 7">Belongs to the peptidase S8 family.</text>
</comment>
<dbReference type="NCBIfam" id="TIGR04126">
    <property type="entry name" value="PGF_CTERM"/>
    <property type="match status" value="1"/>
</dbReference>
<feature type="region of interest" description="Disordered" evidence="8">
    <location>
        <begin position="170"/>
        <end position="203"/>
    </location>
</feature>
<dbReference type="EMBL" id="JBHSZZ010000007">
    <property type="protein sequence ID" value="MFC7185655.1"/>
    <property type="molecule type" value="Genomic_DNA"/>
</dbReference>
<dbReference type="PROSITE" id="PS51892">
    <property type="entry name" value="SUBTILASE"/>
    <property type="match status" value="1"/>
</dbReference>
<dbReference type="InterPro" id="IPR008969">
    <property type="entry name" value="CarboxyPept-like_regulatory"/>
</dbReference>
<dbReference type="GO" id="GO:0005886">
    <property type="term" value="C:plasma membrane"/>
    <property type="evidence" value="ECO:0007669"/>
    <property type="project" value="UniProtKB-SubCell"/>
</dbReference>
<dbReference type="InterPro" id="IPR026371">
    <property type="entry name" value="PGF_CTERM"/>
</dbReference>
<dbReference type="PROSITE" id="PS00137">
    <property type="entry name" value="SUBTILASE_HIS"/>
    <property type="match status" value="1"/>
</dbReference>
<feature type="region of interest" description="Disordered" evidence="8">
    <location>
        <begin position="89"/>
        <end position="108"/>
    </location>
</feature>
<dbReference type="InterPro" id="IPR022398">
    <property type="entry name" value="Peptidase_S8_His-AS"/>
</dbReference>
<keyword evidence="3" id="KW-0732">Signal</keyword>
<dbReference type="InterPro" id="IPR050131">
    <property type="entry name" value="Peptidase_S8_subtilisin-like"/>
</dbReference>
<evidence type="ECO:0000256" key="6">
    <source>
        <dbReference type="PROSITE-ProRule" id="PRU01240"/>
    </source>
</evidence>
<evidence type="ECO:0000256" key="7">
    <source>
        <dbReference type="RuleBase" id="RU003355"/>
    </source>
</evidence>
<dbReference type="PROSITE" id="PS00136">
    <property type="entry name" value="SUBTILASE_ASP"/>
    <property type="match status" value="1"/>
</dbReference>
<evidence type="ECO:0000256" key="1">
    <source>
        <dbReference type="ARBA" id="ARBA00011073"/>
    </source>
</evidence>
<dbReference type="SUPFAM" id="SSF49464">
    <property type="entry name" value="Carboxypeptidase regulatory domain-like"/>
    <property type="match status" value="2"/>
</dbReference>
<feature type="compositionally biased region" description="Gly residues" evidence="8">
    <location>
        <begin position="981"/>
        <end position="1000"/>
    </location>
</feature>
<dbReference type="PANTHER" id="PTHR43806:SF11">
    <property type="entry name" value="CEREVISIN-RELATED"/>
    <property type="match status" value="1"/>
</dbReference>
<gene>
    <name evidence="10" type="ORF">ACFQMK_01825</name>
</gene>
<comment type="caution">
    <text evidence="10">The sequence shown here is derived from an EMBL/GenBank/DDBJ whole genome shotgun (WGS) entry which is preliminary data.</text>
</comment>
<proteinExistence type="inferred from homology"/>
<feature type="compositionally biased region" description="Acidic residues" evidence="8">
    <location>
        <begin position="1047"/>
        <end position="1070"/>
    </location>
</feature>
<dbReference type="GO" id="GO:0006508">
    <property type="term" value="P:proteolysis"/>
    <property type="evidence" value="ECO:0007669"/>
    <property type="project" value="UniProtKB-KW"/>
</dbReference>
<dbReference type="Gene3D" id="3.40.50.200">
    <property type="entry name" value="Peptidase S8/S53 domain"/>
    <property type="match status" value="1"/>
</dbReference>
<dbReference type="GO" id="GO:0030115">
    <property type="term" value="C:S-layer"/>
    <property type="evidence" value="ECO:0007669"/>
    <property type="project" value="UniProtKB-SubCell"/>
</dbReference>
<dbReference type="InterPro" id="IPR000209">
    <property type="entry name" value="Peptidase_S8/S53_dom"/>
</dbReference>
<dbReference type="Proteomes" id="UP001596390">
    <property type="component" value="Unassembled WGS sequence"/>
</dbReference>
<dbReference type="Pfam" id="PF13620">
    <property type="entry name" value="CarboxypepD_reg"/>
    <property type="match status" value="3"/>
</dbReference>
<keyword evidence="5 6" id="KW-0720">Serine protease</keyword>
<evidence type="ECO:0000256" key="2">
    <source>
        <dbReference type="ARBA" id="ARBA00022670"/>
    </source>
</evidence>
<sequence length="1124" mass="111415">MSDRASRLGRATVLLVVACVLVSGVAPAVMAGGLGGAGPGEGDAVSSQPSDAVATASGSGAPDAVGTGLRSATGTVEVVVRFEGDAEFGPRAASNGEGMSTADLKSSAESAQGDFERFAERKPGVTVERSFWLANAMLVTVDTESVAVERLLDVRGVERVHENFRVELDSAAGAGGGGGDSETAVGAPSPVAGPTAGAVSASSTSANATYGVEMVRAPEVWEEFDTRGAGATVAVLDTGIDPNHPDLTVSGWAEYDAEGNLVSDDVSDASDVNGHGTHVAGTVAGGNASGTAIGVAPEADLYGVKVLGDDGTGSFAQVVAGMEYATDNTSADVLQMSLGAQGYESGFIEPVQNARSTGKVVVASAGNSGSGASSSPGNVYDSFAVGAVDANRDVASFSGGETLNTSADWNDTNGTAEWPAEYVVPDASAPGVDVNSSLSGGGYGLKDGTSMAAPHVSGVAALVLSSTSRNVSDDELYDAIRSTANHPKNNSTADTRYGTGIVDAYAAVSSTEPSYDVSDLGSPPIVERNGTIDATATVTNAGRIPGENRTVELRLTDPANESDVRELAATNVSLGVDNATTVALDGTVPSDFGTGETAVALATPEGTVNATARVADAVGTVNGTVTDAETNATLSAVDVVVRNGTETVAETTTGESGSYDVDVPATSLTATASNATYAPANETVDLNGSGDAATANFSLTLRNGTLAGFVNASDDLGRPSNATVTVTNETNATVAAVDAADDGSYAIDLRPGSYDVTAEAPDFLPDARAGLTVDPNATTDPELVLDPKAATLSGTVTNESSGDPVAGATVTAGSASTDTGTDGNYSVTVDRGDRTLAVSAAGYNESSRTLDLAANESREADVPLTPTAVFAVASISGPNEIEQGSSGEFTIEVRNDGRAAGTVTAIAAVSPSGTVDPASQSFSGVAVGATRSATVMVSLGDGASTEKHEFTASIESGDDAQTRSFDAVSGGDNDDENTDDGGSGGGGGAGGGGGTGGGGSTVSDGEAETTEPTNETDDPTNETTEPTNETTEPTNETDDIANGTAEPTDEGEPVDDEPTADDADGSDESDGVSGSDGVEADENGDTAAPDDDTSDDEAPGFGVIAGVAALLSAALVARLRGGTG</sequence>
<feature type="region of interest" description="Disordered" evidence="8">
    <location>
        <begin position="39"/>
        <end position="68"/>
    </location>
</feature>
<reference evidence="10 11" key="1">
    <citation type="journal article" date="2019" name="Int. J. Syst. Evol. Microbiol.">
        <title>The Global Catalogue of Microorganisms (GCM) 10K type strain sequencing project: providing services to taxonomists for standard genome sequencing and annotation.</title>
        <authorList>
            <consortium name="The Broad Institute Genomics Platform"/>
            <consortium name="The Broad Institute Genome Sequencing Center for Infectious Disease"/>
            <person name="Wu L."/>
            <person name="Ma J."/>
        </authorList>
    </citation>
    <scope>NUCLEOTIDE SEQUENCE [LARGE SCALE GENOMIC DNA]</scope>
    <source>
        <strain evidence="10 11">Q85</strain>
    </source>
</reference>
<feature type="active site" description="Charge relay system" evidence="6">
    <location>
        <position position="237"/>
    </location>
</feature>
<evidence type="ECO:0000256" key="8">
    <source>
        <dbReference type="SAM" id="MobiDB-lite"/>
    </source>
</evidence>
<feature type="compositionally biased region" description="Low complexity" evidence="8">
    <location>
        <begin position="1021"/>
        <end position="1034"/>
    </location>
</feature>
<feature type="compositionally biased region" description="Low complexity" evidence="8">
    <location>
        <begin position="190"/>
        <end position="203"/>
    </location>
</feature>
<evidence type="ECO:0000256" key="4">
    <source>
        <dbReference type="ARBA" id="ARBA00022801"/>
    </source>
</evidence>
<dbReference type="GO" id="GO:0004252">
    <property type="term" value="F:serine-type endopeptidase activity"/>
    <property type="evidence" value="ECO:0007669"/>
    <property type="project" value="UniProtKB-UniRule"/>
</dbReference>
<dbReference type="InterPro" id="IPR015500">
    <property type="entry name" value="Peptidase_S8_subtilisin-rel"/>
</dbReference>
<evidence type="ECO:0000313" key="11">
    <source>
        <dbReference type="Proteomes" id="UP001596390"/>
    </source>
</evidence>
<dbReference type="Pfam" id="PF00082">
    <property type="entry name" value="Peptidase_S8"/>
    <property type="match status" value="1"/>
</dbReference>
<feature type="compositionally biased region" description="Acidic residues" evidence="8">
    <location>
        <begin position="1005"/>
        <end position="1020"/>
    </location>
</feature>
<dbReference type="Gene3D" id="2.60.40.1120">
    <property type="entry name" value="Carboxypeptidase-like, regulatory domain"/>
    <property type="match status" value="3"/>
</dbReference>
<dbReference type="PROSITE" id="PS00138">
    <property type="entry name" value="SUBTILASE_SER"/>
    <property type="match status" value="1"/>
</dbReference>
<feature type="region of interest" description="Disordered" evidence="8">
    <location>
        <begin position="794"/>
        <end position="826"/>
    </location>
</feature>
<dbReference type="PANTHER" id="PTHR43806">
    <property type="entry name" value="PEPTIDASE S8"/>
    <property type="match status" value="1"/>
</dbReference>
<protein>
    <submittedName>
        <fullName evidence="10">S8 family serine peptidase</fullName>
    </submittedName>
</protein>